<sequence length="347" mass="38550">MATVVPPTATMPPAAPKPAVIQPEKVDYLNLPCPIPYEEIHREAMMSLRPELFEGLRFDFTKGLNQKFSLSHSVFMGPTEVPSQSGDIIKIPTSHYEFGANFIDPKLMLFGRILTDGRLNARVKCDLSENLILKANAQISNEPHMSHGMANFDYRGKDYRTQFQLGNGALFGANYIQSVTPHLSLGGEVFWAGQYRKSGIGYAARYNTDKMVATGQVASTGVVALSYVQKVSEKVSLATDFTYNYLSKDAIASFGYDYILRQCRLRGKIDSNGCTSAFLEERLNMGLNFILSAEIDHRKKDYKFGVGLTPLAVTVTVCCLNSIFFFVRGSFSPDEDSSKPLRRLSLV</sequence>
<organism evidence="1 2">
    <name type="scientific">Vaccinium darrowii</name>
    <dbReference type="NCBI Taxonomy" id="229202"/>
    <lineage>
        <taxon>Eukaryota</taxon>
        <taxon>Viridiplantae</taxon>
        <taxon>Streptophyta</taxon>
        <taxon>Embryophyta</taxon>
        <taxon>Tracheophyta</taxon>
        <taxon>Spermatophyta</taxon>
        <taxon>Magnoliopsida</taxon>
        <taxon>eudicotyledons</taxon>
        <taxon>Gunneridae</taxon>
        <taxon>Pentapetalae</taxon>
        <taxon>asterids</taxon>
        <taxon>Ericales</taxon>
        <taxon>Ericaceae</taxon>
        <taxon>Vaccinioideae</taxon>
        <taxon>Vaccinieae</taxon>
        <taxon>Vaccinium</taxon>
    </lineage>
</organism>
<reference evidence="1 2" key="1">
    <citation type="journal article" date="2021" name="Hortic Res">
        <title>High-quality reference genome and annotation aids understanding of berry development for evergreen blueberry (Vaccinium darrowii).</title>
        <authorList>
            <person name="Yu J."/>
            <person name="Hulse-Kemp A.M."/>
            <person name="Babiker E."/>
            <person name="Staton M."/>
        </authorList>
    </citation>
    <scope>NUCLEOTIDE SEQUENCE [LARGE SCALE GENOMIC DNA]</scope>
    <source>
        <strain evidence="2">cv. NJ 8807/NJ 8810</strain>
        <tissue evidence="1">Young leaf</tissue>
    </source>
</reference>
<dbReference type="Proteomes" id="UP000828048">
    <property type="component" value="Chromosome 12"/>
</dbReference>
<accession>A0ACB7ZC44</accession>
<proteinExistence type="predicted"/>
<name>A0ACB7ZC44_9ERIC</name>
<keyword evidence="2" id="KW-1185">Reference proteome</keyword>
<dbReference type="EMBL" id="CM037162">
    <property type="protein sequence ID" value="KAH7863390.1"/>
    <property type="molecule type" value="Genomic_DNA"/>
</dbReference>
<gene>
    <name evidence="1" type="ORF">Vadar_016869</name>
</gene>
<evidence type="ECO:0000313" key="1">
    <source>
        <dbReference type="EMBL" id="KAH7863390.1"/>
    </source>
</evidence>
<evidence type="ECO:0000313" key="2">
    <source>
        <dbReference type="Proteomes" id="UP000828048"/>
    </source>
</evidence>
<comment type="caution">
    <text evidence="1">The sequence shown here is derived from an EMBL/GenBank/DDBJ whole genome shotgun (WGS) entry which is preliminary data.</text>
</comment>
<protein>
    <submittedName>
        <fullName evidence="1">Uncharacterized protein</fullName>
    </submittedName>
</protein>